<comment type="caution">
    <text evidence="5">The sequence shown here is derived from an EMBL/GenBank/DDBJ whole genome shotgun (WGS) entry which is preliminary data.</text>
</comment>
<reference evidence="5 6" key="1">
    <citation type="submission" date="2018-11" db="EMBL/GenBank/DDBJ databases">
        <title>Flavobacterium sp. nov., YIM 102701-2 draft genome.</title>
        <authorList>
            <person name="Li G."/>
            <person name="Jiang Y."/>
        </authorList>
    </citation>
    <scope>NUCLEOTIDE SEQUENCE [LARGE SCALE GENOMIC DNA]</scope>
    <source>
        <strain evidence="5 6">YIM 102701-2</strain>
    </source>
</reference>
<dbReference type="OrthoDB" id="9803968at2"/>
<keyword evidence="1 5" id="KW-0436">Ligase</keyword>
<feature type="domain" description="AMP-dependent synthetase/ligase" evidence="4">
    <location>
        <begin position="15"/>
        <end position="419"/>
    </location>
</feature>
<dbReference type="PROSITE" id="PS00455">
    <property type="entry name" value="AMP_BINDING"/>
    <property type="match status" value="1"/>
</dbReference>
<dbReference type="CDD" id="cd05907">
    <property type="entry name" value="VL_LC_FACS_like"/>
    <property type="match status" value="1"/>
</dbReference>
<dbReference type="PANTHER" id="PTHR43272">
    <property type="entry name" value="LONG-CHAIN-FATTY-ACID--COA LIGASE"/>
    <property type="match status" value="1"/>
</dbReference>
<evidence type="ECO:0000313" key="5">
    <source>
        <dbReference type="EMBL" id="RRJ92031.1"/>
    </source>
</evidence>
<keyword evidence="2" id="KW-0276">Fatty acid metabolism</keyword>
<dbReference type="Proteomes" id="UP000275719">
    <property type="component" value="Unassembled WGS sequence"/>
</dbReference>
<sequence length="593" mass="67376">MDTIITRLFDIPYYQQQHYPLDKAFVTKKNGIWEATSTKDYIDKANAITRALLQMGVKKGDKIALITSSNRTEWHIMDIGILQTGAVTVPIYPTISAEDYEYIIKHSESTYVFISDKEILEKLDKVKFNIPKLRGIFCFDEIKGCANWSQVLEAGDLAFNQDQVEAVRNNIHPKDLASIIYTSGTTGRPKGVLLTHENIIANVLGSTERFDIVPGTSTSLSFLPCCHIFERTVLYIYQYNGVTINFAESIETISQNLQEIKPKLMTVVPRVLEKVYDKIHAKGSELTGIKKSLFFWALSLGEKYDIPAPKGSWYNWQLKWARKLIFSKWHDALGGNLDYLVSGSAPLSPRLAKIFAAADLPVLEGYGLTETSPVISVNDRRNDGWRIGSVGKVLSNVKIKIAEDGEILAQGPSISQGYYKEDDKTNEAFIDGWFHTGDIGKINDEGFLFITDRKKEMFKTSGGKYVAPQMIENTMKQSRFIDQIMVVGEGQKMPAALIQPNFDFIKEWANRKGISVGFNLKEVCNNEEVIERIQEEVNNLNEKFGKWEQIKKFELTPNIWSIDSGELTPTLKLKRKVILEKYKHLYNKIYDIK</sequence>
<dbReference type="SUPFAM" id="SSF56801">
    <property type="entry name" value="Acetyl-CoA synthetase-like"/>
    <property type="match status" value="1"/>
</dbReference>
<name>A0A3P3WA53_9FLAO</name>
<dbReference type="GO" id="GO:0004467">
    <property type="term" value="F:long-chain fatty acid-CoA ligase activity"/>
    <property type="evidence" value="ECO:0007669"/>
    <property type="project" value="TreeGrafter"/>
</dbReference>
<dbReference type="RefSeq" id="WP_125017829.1">
    <property type="nucleotide sequence ID" value="NZ_RQVQ01000007.1"/>
</dbReference>
<keyword evidence="3" id="KW-0443">Lipid metabolism</keyword>
<dbReference type="InterPro" id="IPR000873">
    <property type="entry name" value="AMP-dep_synth/lig_dom"/>
</dbReference>
<dbReference type="InterPro" id="IPR020845">
    <property type="entry name" value="AMP-binding_CS"/>
</dbReference>
<evidence type="ECO:0000259" key="4">
    <source>
        <dbReference type="Pfam" id="PF00501"/>
    </source>
</evidence>
<dbReference type="PANTHER" id="PTHR43272:SF32">
    <property type="entry name" value="AMP-DEPENDENT SYNTHETASE_LIGASE DOMAIN-CONTAINING PROTEIN"/>
    <property type="match status" value="1"/>
</dbReference>
<dbReference type="GO" id="GO:0016020">
    <property type="term" value="C:membrane"/>
    <property type="evidence" value="ECO:0007669"/>
    <property type="project" value="TreeGrafter"/>
</dbReference>
<evidence type="ECO:0000256" key="2">
    <source>
        <dbReference type="ARBA" id="ARBA00022832"/>
    </source>
</evidence>
<dbReference type="AlphaFoldDB" id="A0A3P3WA53"/>
<proteinExistence type="predicted"/>
<dbReference type="Pfam" id="PF23562">
    <property type="entry name" value="AMP-binding_C_3"/>
    <property type="match status" value="1"/>
</dbReference>
<dbReference type="InterPro" id="IPR042099">
    <property type="entry name" value="ANL_N_sf"/>
</dbReference>
<organism evidence="5 6">
    <name type="scientific">Paenimyroides tangerinum</name>
    <dbReference type="NCBI Taxonomy" id="2488728"/>
    <lineage>
        <taxon>Bacteria</taxon>
        <taxon>Pseudomonadati</taxon>
        <taxon>Bacteroidota</taxon>
        <taxon>Flavobacteriia</taxon>
        <taxon>Flavobacteriales</taxon>
        <taxon>Flavobacteriaceae</taxon>
        <taxon>Paenimyroides</taxon>
    </lineage>
</organism>
<accession>A0A3P3WA53</accession>
<gene>
    <name evidence="5" type="ORF">EG240_04395</name>
</gene>
<evidence type="ECO:0000313" key="6">
    <source>
        <dbReference type="Proteomes" id="UP000275719"/>
    </source>
</evidence>
<dbReference type="Gene3D" id="3.40.50.12780">
    <property type="entry name" value="N-terminal domain of ligase-like"/>
    <property type="match status" value="2"/>
</dbReference>
<dbReference type="EMBL" id="RQVQ01000007">
    <property type="protein sequence ID" value="RRJ92031.1"/>
    <property type="molecule type" value="Genomic_DNA"/>
</dbReference>
<protein>
    <submittedName>
        <fullName evidence="5">Long-chain fatty acid--CoA ligase</fullName>
    </submittedName>
</protein>
<evidence type="ECO:0000256" key="3">
    <source>
        <dbReference type="ARBA" id="ARBA00023098"/>
    </source>
</evidence>
<keyword evidence="6" id="KW-1185">Reference proteome</keyword>
<evidence type="ECO:0000256" key="1">
    <source>
        <dbReference type="ARBA" id="ARBA00022598"/>
    </source>
</evidence>
<dbReference type="Pfam" id="PF00501">
    <property type="entry name" value="AMP-binding"/>
    <property type="match status" value="1"/>
</dbReference>